<name>A0A6M2BN19_9GAMM</name>
<dbReference type="SUPFAM" id="SSF116734">
    <property type="entry name" value="DNA methylase specificity domain"/>
    <property type="match status" value="2"/>
</dbReference>
<dbReference type="Pfam" id="PF01420">
    <property type="entry name" value="Methylase_S"/>
    <property type="match status" value="1"/>
</dbReference>
<dbReference type="EMBL" id="JAAMOW010000002">
    <property type="protein sequence ID" value="NGY04006.1"/>
    <property type="molecule type" value="Genomic_DNA"/>
</dbReference>
<keyword evidence="3" id="KW-0238">DNA-binding</keyword>
<keyword evidence="6" id="KW-1185">Reference proteome</keyword>
<feature type="domain" description="Type I restriction modification DNA specificity" evidence="4">
    <location>
        <begin position="2"/>
        <end position="174"/>
    </location>
</feature>
<reference evidence="5 6" key="1">
    <citation type="journal article" date="2014" name="Int. J. Syst. Evol. Microbiol.">
        <title>Solimonas terrae sp. nov., isolated from soil.</title>
        <authorList>
            <person name="Kim S.J."/>
            <person name="Moon J.Y."/>
            <person name="Weon H.Y."/>
            <person name="Ahn J.H."/>
            <person name="Chen W.M."/>
            <person name="Kwon S.W."/>
        </authorList>
    </citation>
    <scope>NUCLEOTIDE SEQUENCE [LARGE SCALE GENOMIC DNA]</scope>
    <source>
        <strain evidence="5 6">KIS83-12</strain>
    </source>
</reference>
<organism evidence="5 6">
    <name type="scientific">Solimonas terrae</name>
    <dbReference type="NCBI Taxonomy" id="1396819"/>
    <lineage>
        <taxon>Bacteria</taxon>
        <taxon>Pseudomonadati</taxon>
        <taxon>Pseudomonadota</taxon>
        <taxon>Gammaproteobacteria</taxon>
        <taxon>Nevskiales</taxon>
        <taxon>Nevskiaceae</taxon>
        <taxon>Solimonas</taxon>
    </lineage>
</organism>
<dbReference type="InterPro" id="IPR000055">
    <property type="entry name" value="Restrct_endonuc_typeI_TRD"/>
</dbReference>
<evidence type="ECO:0000256" key="3">
    <source>
        <dbReference type="ARBA" id="ARBA00023125"/>
    </source>
</evidence>
<dbReference type="GO" id="GO:0009307">
    <property type="term" value="P:DNA restriction-modification system"/>
    <property type="evidence" value="ECO:0007669"/>
    <property type="project" value="UniProtKB-KW"/>
</dbReference>
<comment type="similarity">
    <text evidence="1">Belongs to the type-I restriction system S methylase family.</text>
</comment>
<dbReference type="Gene3D" id="3.90.220.20">
    <property type="entry name" value="DNA methylase specificity domains"/>
    <property type="match status" value="3"/>
</dbReference>
<dbReference type="RefSeq" id="WP_166252419.1">
    <property type="nucleotide sequence ID" value="NZ_JAAMOW010000002.1"/>
</dbReference>
<dbReference type="PANTHER" id="PTHR30408:SF12">
    <property type="entry name" value="TYPE I RESTRICTION ENZYME MJAVIII SPECIFICITY SUBUNIT"/>
    <property type="match status" value="1"/>
</dbReference>
<dbReference type="PANTHER" id="PTHR30408">
    <property type="entry name" value="TYPE-1 RESTRICTION ENZYME ECOKI SPECIFICITY PROTEIN"/>
    <property type="match status" value="1"/>
</dbReference>
<dbReference type="GO" id="GO:0003677">
    <property type="term" value="F:DNA binding"/>
    <property type="evidence" value="ECO:0007669"/>
    <property type="project" value="UniProtKB-KW"/>
</dbReference>
<keyword evidence="2" id="KW-0680">Restriction system</keyword>
<keyword evidence="5" id="KW-0378">Hydrolase</keyword>
<keyword evidence="5" id="KW-0540">Nuclease</keyword>
<proteinExistence type="inferred from homology"/>
<evidence type="ECO:0000259" key="4">
    <source>
        <dbReference type="Pfam" id="PF01420"/>
    </source>
</evidence>
<evidence type="ECO:0000313" key="6">
    <source>
        <dbReference type="Proteomes" id="UP000472676"/>
    </source>
</evidence>
<dbReference type="InterPro" id="IPR052021">
    <property type="entry name" value="Type-I_RS_S_subunit"/>
</dbReference>
<gene>
    <name evidence="5" type="ORF">G7Y85_04460</name>
</gene>
<accession>A0A6M2BN19</accession>
<keyword evidence="5" id="KW-0255">Endonuclease</keyword>
<dbReference type="Proteomes" id="UP000472676">
    <property type="component" value="Unassembled WGS sequence"/>
</dbReference>
<evidence type="ECO:0000256" key="2">
    <source>
        <dbReference type="ARBA" id="ARBA00022747"/>
    </source>
</evidence>
<dbReference type="InterPro" id="IPR044946">
    <property type="entry name" value="Restrct_endonuc_typeI_TRD_sf"/>
</dbReference>
<evidence type="ECO:0000313" key="5">
    <source>
        <dbReference type="EMBL" id="NGY04006.1"/>
    </source>
</evidence>
<protein>
    <submittedName>
        <fullName evidence="5">Restriction endonuclease subunit S</fullName>
    </submittedName>
</protein>
<evidence type="ECO:0000256" key="1">
    <source>
        <dbReference type="ARBA" id="ARBA00010923"/>
    </source>
</evidence>
<sequence>MKSWPQVALGDVLNRANESTALLPDREYHEVTIKLWGKGVVSRGKVRGGDIGTARRFVRANQLIMSKIDARNGAIGLVPPELDGAIVSNDFPSFEVDADRVEASFLGWLVRSAAFVELCKTSSEGTTNRVRIKEERFLDQRIALPPLTEQLAIVQRLETLAEKTTQVADCLNAIEADAERLLAVRFCKAIASANYRPMSEVAPSVRRPVEMDIGTRYREVGARSFGKGLFAKPEFDGAEATWEKPVWITAGDLVLSNIKAWEGAIAVADETHAGCIASHRYITCVPFADRATPRFLAYFLLSPDGLEQVGLASPGTADRNRTLSLTNLGKIEVPVPPLVTQRAFDSLQSKLAELRAQHAVIRKANQALIPATLERVFGASEDQGGSA</sequence>
<dbReference type="AlphaFoldDB" id="A0A6M2BN19"/>
<comment type="caution">
    <text evidence="5">The sequence shown here is derived from an EMBL/GenBank/DDBJ whole genome shotgun (WGS) entry which is preliminary data.</text>
</comment>
<dbReference type="GO" id="GO:0004519">
    <property type="term" value="F:endonuclease activity"/>
    <property type="evidence" value="ECO:0007669"/>
    <property type="project" value="UniProtKB-KW"/>
</dbReference>